<organism evidence="4">
    <name type="scientific">Ananas comosus var. bracteatus</name>
    <name type="common">red pineapple</name>
    <dbReference type="NCBI Taxonomy" id="296719"/>
    <lineage>
        <taxon>Eukaryota</taxon>
        <taxon>Viridiplantae</taxon>
        <taxon>Streptophyta</taxon>
        <taxon>Embryophyta</taxon>
        <taxon>Tracheophyta</taxon>
        <taxon>Spermatophyta</taxon>
        <taxon>Magnoliopsida</taxon>
        <taxon>Liliopsida</taxon>
        <taxon>Poales</taxon>
        <taxon>Bromeliaceae</taxon>
        <taxon>Bromelioideae</taxon>
        <taxon>Ananas</taxon>
    </lineage>
</organism>
<accession>A0A6V7QJ69</accession>
<feature type="compositionally biased region" description="Low complexity" evidence="3">
    <location>
        <begin position="314"/>
        <end position="343"/>
    </location>
</feature>
<sequence>MGSRARLQTGISEEPEKYPKRTCERPRVTVPQSILALAFANRRNPASKKSPPLRPIRILRLLQQQQQLLLLLCANNTTFPAASMANPEKAQLPSNLYVALVPFPDAAPLKAPSFPTLSETLGEVASLFRLSLPIAVTALLLYSRSVVSMVFLGTLGELPLAAGSLAIAFANITATRCSPGWPGHGAAVLPGVRGEPAQAPGPHPPPLRALPPLLRAAHRPALAPHGQILRLLGQDPDIARLAQSYLRFSLPDLLSFSLIHPVRIYLRSQGITAPVTAAAAAAAALHVPANLLLVRRLSLGAPGSPPPPPPPTWPCSSSSSAPSAATRPCSAGPGPGWAGASASPGGGPCAAGGAELRVGVPRVVVVRADDPPLRPPPGPQARRGRHGRAHPDHGARLRLPLLARLRRVHARRQRARRQPPRARARRRRHGRGAGGAHGPRRPGLRRRRAERWGRMFTGDADILRLTAAALPIVGLCELGNCPQTVGCGVLRGTARPAHAAHVNLGAFYLVGAPVAWAWASASAWASAASGWACSRPRSAAPASCSTSSGPPTGTPRRAGPSCSRPRPRPRTRPRPSGRREGQGDADWPGAPGGRRQGELLPAADLDQDGGDREMMMMIFNNVM</sequence>
<dbReference type="GO" id="GO:0015297">
    <property type="term" value="F:antiporter activity"/>
    <property type="evidence" value="ECO:0007669"/>
    <property type="project" value="InterPro"/>
</dbReference>
<feature type="compositionally biased region" description="Basic residues" evidence="3">
    <location>
        <begin position="404"/>
        <end position="431"/>
    </location>
</feature>
<dbReference type="GO" id="GO:0042910">
    <property type="term" value="F:xenobiotic transmembrane transporter activity"/>
    <property type="evidence" value="ECO:0007669"/>
    <property type="project" value="InterPro"/>
</dbReference>
<evidence type="ECO:0000256" key="3">
    <source>
        <dbReference type="SAM" id="MobiDB-lite"/>
    </source>
</evidence>
<feature type="region of interest" description="Disordered" evidence="3">
    <location>
        <begin position="1"/>
        <end position="25"/>
    </location>
</feature>
<feature type="compositionally biased region" description="Pro residues" evidence="3">
    <location>
        <begin position="303"/>
        <end position="313"/>
    </location>
</feature>
<reference evidence="4" key="1">
    <citation type="submission" date="2020-07" db="EMBL/GenBank/DDBJ databases">
        <authorList>
            <person name="Lin J."/>
        </authorList>
    </citation>
    <scope>NUCLEOTIDE SEQUENCE</scope>
</reference>
<feature type="region of interest" description="Disordered" evidence="3">
    <location>
        <begin position="539"/>
        <end position="609"/>
    </location>
</feature>
<evidence type="ECO:0000313" key="4">
    <source>
        <dbReference type="EMBL" id="CAD1843189.1"/>
    </source>
</evidence>
<feature type="region of interest" description="Disordered" evidence="3">
    <location>
        <begin position="302"/>
        <end position="348"/>
    </location>
</feature>
<dbReference type="Pfam" id="PF01554">
    <property type="entry name" value="MatE"/>
    <property type="match status" value="2"/>
</dbReference>
<protein>
    <recommendedName>
        <fullName evidence="2">Protein DETOXIFICATION</fullName>
    </recommendedName>
    <alternativeName>
        <fullName evidence="2">Multidrug and toxic compound extrusion protein</fullName>
    </alternativeName>
</protein>
<gene>
    <name evidence="4" type="ORF">CB5_LOCUS26400</name>
</gene>
<name>A0A6V7QJ69_ANACO</name>
<evidence type="ECO:0000256" key="1">
    <source>
        <dbReference type="ARBA" id="ARBA00010199"/>
    </source>
</evidence>
<dbReference type="PANTHER" id="PTHR11206">
    <property type="entry name" value="MULTIDRUG RESISTANCE PROTEIN"/>
    <property type="match status" value="1"/>
</dbReference>
<proteinExistence type="inferred from homology"/>
<feature type="compositionally biased region" description="Basic residues" evidence="3">
    <location>
        <begin position="438"/>
        <end position="448"/>
    </location>
</feature>
<dbReference type="GO" id="GO:0016020">
    <property type="term" value="C:membrane"/>
    <property type="evidence" value="ECO:0007669"/>
    <property type="project" value="InterPro"/>
</dbReference>
<dbReference type="EMBL" id="LR862136">
    <property type="protein sequence ID" value="CAD1843189.1"/>
    <property type="molecule type" value="Genomic_DNA"/>
</dbReference>
<comment type="similarity">
    <text evidence="1 2">Belongs to the multi antimicrobial extrusion (MATE) (TC 2.A.66.1) family.</text>
</comment>
<feature type="compositionally biased region" description="Basic and acidic residues" evidence="3">
    <location>
        <begin position="14"/>
        <end position="25"/>
    </location>
</feature>
<feature type="region of interest" description="Disordered" evidence="3">
    <location>
        <begin position="367"/>
        <end position="448"/>
    </location>
</feature>
<dbReference type="InterPro" id="IPR002528">
    <property type="entry name" value="MATE_fam"/>
</dbReference>
<dbReference type="AlphaFoldDB" id="A0A6V7QJ69"/>
<feature type="compositionally biased region" description="Low complexity" evidence="3">
    <location>
        <begin position="539"/>
        <end position="564"/>
    </location>
</feature>
<evidence type="ECO:0000256" key="2">
    <source>
        <dbReference type="RuleBase" id="RU004914"/>
    </source>
</evidence>
<feature type="compositionally biased region" description="Basic residues" evidence="3">
    <location>
        <begin position="565"/>
        <end position="576"/>
    </location>
</feature>